<dbReference type="Pfam" id="PF08559">
    <property type="entry name" value="Cut8"/>
    <property type="match status" value="1"/>
</dbReference>
<keyword evidence="2 3" id="KW-0539">Nucleus</keyword>
<organism evidence="5 6">
    <name type="scientific">Armillaria tabescens</name>
    <name type="common">Ringless honey mushroom</name>
    <name type="synonym">Agaricus tabescens</name>
    <dbReference type="NCBI Taxonomy" id="1929756"/>
    <lineage>
        <taxon>Eukaryota</taxon>
        <taxon>Fungi</taxon>
        <taxon>Dikarya</taxon>
        <taxon>Basidiomycota</taxon>
        <taxon>Agaricomycotina</taxon>
        <taxon>Agaricomycetes</taxon>
        <taxon>Agaricomycetidae</taxon>
        <taxon>Agaricales</taxon>
        <taxon>Marasmiineae</taxon>
        <taxon>Physalacriaceae</taxon>
        <taxon>Desarmillaria</taxon>
    </lineage>
</organism>
<gene>
    <name evidence="5" type="ORF">EV420DRAFT_1759665</name>
</gene>
<evidence type="ECO:0000256" key="2">
    <source>
        <dbReference type="ARBA" id="ARBA00023242"/>
    </source>
</evidence>
<accession>A0AA39NFW8</accession>
<proteinExistence type="inferred from homology"/>
<evidence type="ECO:0000256" key="1">
    <source>
        <dbReference type="ARBA" id="ARBA00006199"/>
    </source>
</evidence>
<dbReference type="GO" id="GO:0071630">
    <property type="term" value="P:nuclear protein quality control by the ubiquitin-proteasome system"/>
    <property type="evidence" value="ECO:0007669"/>
    <property type="project" value="UniProtKB-UniRule"/>
</dbReference>
<dbReference type="Proteomes" id="UP001175211">
    <property type="component" value="Unassembled WGS sequence"/>
</dbReference>
<dbReference type="RefSeq" id="XP_060335950.1">
    <property type="nucleotide sequence ID" value="XM_060480595.1"/>
</dbReference>
<protein>
    <recommendedName>
        <fullName evidence="3">Tethering factor for nuclear proteasome STS1</fullName>
    </recommendedName>
</protein>
<evidence type="ECO:0000313" key="6">
    <source>
        <dbReference type="Proteomes" id="UP001175211"/>
    </source>
</evidence>
<sequence>MANVLQSPIGFQPRPVNHAPSPFGFGFGLSSPSSAMFSPGWQQAAPTANQFSPFQNHNSNHPQSVPLRSAKRRHEPEEASDESMEQSPGPERRIKRAPPKRARVTPAEGPKDEKNAKENKAPSQEDNDVDLGVLLASLPPQSLLPLLNSLIKAQPTLKSIILPLIPRPTVEVALHALSDSAKKLKEAYPYSNNTSFSALTFGAGSSANKVSVFGGSGATFGKSVFGHSQHGQGPTSFPPSSGGGMRDDYIVSRLRPHITEFAAACMSYLPYFSYIPALAETSNGPHSTTLRALHKDKSQPAETFLFLSALTTHLLSQPPLALASLVPLLLDRLIKEWNAWVDRVDAVVNREGGMFGSETVTTWARSLDEFAGSKDERCAAAMRSVRDTWVTKVGWLVGRTMQHAMET</sequence>
<dbReference type="GeneID" id="85364143"/>
<comment type="function">
    <text evidence="3">Involved in ubiquitin-mediated protein degradation. Regulatory factor in the ubiquitin/proteasome pathway that controls the turnover of proteasome substrates. Targets proteasomes to the nucleus and facilitates the degradation of nuclear proteins.</text>
</comment>
<evidence type="ECO:0000313" key="5">
    <source>
        <dbReference type="EMBL" id="KAK0464902.1"/>
    </source>
</evidence>
<dbReference type="PANTHER" id="PTHR28032:SF1">
    <property type="entry name" value="FI02826P"/>
    <property type="match status" value="1"/>
</dbReference>
<feature type="compositionally biased region" description="Basic residues" evidence="4">
    <location>
        <begin position="93"/>
        <end position="103"/>
    </location>
</feature>
<dbReference type="AlphaFoldDB" id="A0AA39NFW8"/>
<reference evidence="5" key="1">
    <citation type="submission" date="2023-06" db="EMBL/GenBank/DDBJ databases">
        <authorList>
            <consortium name="Lawrence Berkeley National Laboratory"/>
            <person name="Ahrendt S."/>
            <person name="Sahu N."/>
            <person name="Indic B."/>
            <person name="Wong-Bajracharya J."/>
            <person name="Merenyi Z."/>
            <person name="Ke H.-M."/>
            <person name="Monk M."/>
            <person name="Kocsube S."/>
            <person name="Drula E."/>
            <person name="Lipzen A."/>
            <person name="Balint B."/>
            <person name="Henrissat B."/>
            <person name="Andreopoulos B."/>
            <person name="Martin F.M."/>
            <person name="Harder C.B."/>
            <person name="Rigling D."/>
            <person name="Ford K.L."/>
            <person name="Foster G.D."/>
            <person name="Pangilinan J."/>
            <person name="Papanicolaou A."/>
            <person name="Barry K."/>
            <person name="LaButti K."/>
            <person name="Viragh M."/>
            <person name="Koriabine M."/>
            <person name="Yan M."/>
            <person name="Riley R."/>
            <person name="Champramary S."/>
            <person name="Plett K.L."/>
            <person name="Tsai I.J."/>
            <person name="Slot J."/>
            <person name="Sipos G."/>
            <person name="Plett J."/>
            <person name="Nagy L.G."/>
            <person name="Grigoriev I.V."/>
        </authorList>
    </citation>
    <scope>NUCLEOTIDE SEQUENCE</scope>
    <source>
        <strain evidence="5">CCBAS 213</strain>
    </source>
</reference>
<dbReference type="InterPro" id="IPR013868">
    <property type="entry name" value="Cut8/Sts1_fam"/>
</dbReference>
<comment type="subcellular location">
    <subcellularLocation>
        <location evidence="3">Cytoplasm</location>
    </subcellularLocation>
    <subcellularLocation>
        <location evidence="3">Nucleus</location>
    </subcellularLocation>
</comment>
<evidence type="ECO:0000256" key="4">
    <source>
        <dbReference type="SAM" id="MobiDB-lite"/>
    </source>
</evidence>
<dbReference type="PANTHER" id="PTHR28032">
    <property type="entry name" value="FI02826P"/>
    <property type="match status" value="1"/>
</dbReference>
<feature type="compositionally biased region" description="Polar residues" evidence="4">
    <location>
        <begin position="40"/>
        <end position="63"/>
    </location>
</feature>
<keyword evidence="3" id="KW-0963">Cytoplasm</keyword>
<comment type="similarity">
    <text evidence="1 3">Belongs to the cut8/STS1 family.</text>
</comment>
<keyword evidence="3" id="KW-0653">Protein transport</keyword>
<dbReference type="GO" id="GO:0005737">
    <property type="term" value="C:cytoplasm"/>
    <property type="evidence" value="ECO:0007669"/>
    <property type="project" value="UniProtKB-SubCell"/>
</dbReference>
<evidence type="ECO:0000256" key="3">
    <source>
        <dbReference type="RuleBase" id="RU368013"/>
    </source>
</evidence>
<feature type="compositionally biased region" description="Low complexity" evidence="4">
    <location>
        <begin position="20"/>
        <end position="34"/>
    </location>
</feature>
<dbReference type="EMBL" id="JAUEPS010000005">
    <property type="protein sequence ID" value="KAK0464902.1"/>
    <property type="molecule type" value="Genomic_DNA"/>
</dbReference>
<keyword evidence="6" id="KW-1185">Reference proteome</keyword>
<comment type="subunit">
    <text evidence="3">Binds the proteasome.</text>
</comment>
<comment type="caution">
    <text evidence="5">The sequence shown here is derived from an EMBL/GenBank/DDBJ whole genome shotgun (WGS) entry which is preliminary data.</text>
</comment>
<dbReference type="InterPro" id="IPR038422">
    <property type="entry name" value="Cut8/Sts1_sf"/>
</dbReference>
<dbReference type="GO" id="GO:0015031">
    <property type="term" value="P:protein transport"/>
    <property type="evidence" value="ECO:0007669"/>
    <property type="project" value="UniProtKB-UniRule"/>
</dbReference>
<name>A0AA39NFW8_ARMTA</name>
<feature type="region of interest" description="Disordered" evidence="4">
    <location>
        <begin position="1"/>
        <end position="126"/>
    </location>
</feature>
<feature type="compositionally biased region" description="Basic and acidic residues" evidence="4">
    <location>
        <begin position="109"/>
        <end position="120"/>
    </location>
</feature>
<keyword evidence="3" id="KW-0813">Transport</keyword>
<dbReference type="Gene3D" id="1.20.58.1590">
    <property type="entry name" value="Tethering factor for nuclear proteasome Cut8/Sts1"/>
    <property type="match status" value="1"/>
</dbReference>
<dbReference type="GO" id="GO:0031144">
    <property type="term" value="P:proteasome localization"/>
    <property type="evidence" value="ECO:0007669"/>
    <property type="project" value="UniProtKB-UniRule"/>
</dbReference>
<dbReference type="GO" id="GO:0031965">
    <property type="term" value="C:nuclear membrane"/>
    <property type="evidence" value="ECO:0007669"/>
    <property type="project" value="TreeGrafter"/>
</dbReference>
<dbReference type="GO" id="GO:0070628">
    <property type="term" value="F:proteasome binding"/>
    <property type="evidence" value="ECO:0007669"/>
    <property type="project" value="TreeGrafter"/>
</dbReference>